<sequence length="119" mass="13278">MRVLIILALYICFMTRNKTTAMCTESKRNTCNAPYLDGLVNLADSSGKSREDIRKEFCSIIATMIRCYKNVDFYISAAQEKAAYDGLAKKGIHCGGCMATYSYVLMSLSAVLIMVNNKF</sequence>
<gene>
    <name evidence="2" type="ORF">SNE40_016195</name>
</gene>
<evidence type="ECO:0000256" key="1">
    <source>
        <dbReference type="SAM" id="SignalP"/>
    </source>
</evidence>
<proteinExistence type="predicted"/>
<name>A0AAN8JDQ0_PATCE</name>
<dbReference type="AlphaFoldDB" id="A0AAN8JDQ0"/>
<comment type="caution">
    <text evidence="2">The sequence shown here is derived from an EMBL/GenBank/DDBJ whole genome shotgun (WGS) entry which is preliminary data.</text>
</comment>
<evidence type="ECO:0000313" key="3">
    <source>
        <dbReference type="Proteomes" id="UP001347796"/>
    </source>
</evidence>
<organism evidence="2 3">
    <name type="scientific">Patella caerulea</name>
    <name type="common">Rayed Mediterranean limpet</name>
    <dbReference type="NCBI Taxonomy" id="87958"/>
    <lineage>
        <taxon>Eukaryota</taxon>
        <taxon>Metazoa</taxon>
        <taxon>Spiralia</taxon>
        <taxon>Lophotrochozoa</taxon>
        <taxon>Mollusca</taxon>
        <taxon>Gastropoda</taxon>
        <taxon>Patellogastropoda</taxon>
        <taxon>Patelloidea</taxon>
        <taxon>Patellidae</taxon>
        <taxon>Patella</taxon>
    </lineage>
</organism>
<dbReference type="EMBL" id="JAZGQO010000011">
    <property type="protein sequence ID" value="KAK6172564.1"/>
    <property type="molecule type" value="Genomic_DNA"/>
</dbReference>
<dbReference type="Proteomes" id="UP001347796">
    <property type="component" value="Unassembled WGS sequence"/>
</dbReference>
<reference evidence="2 3" key="1">
    <citation type="submission" date="2024-01" db="EMBL/GenBank/DDBJ databases">
        <title>The genome of the rayed Mediterranean limpet Patella caerulea (Linnaeus, 1758).</title>
        <authorList>
            <person name="Anh-Thu Weber A."/>
            <person name="Halstead-Nussloch G."/>
        </authorList>
    </citation>
    <scope>NUCLEOTIDE SEQUENCE [LARGE SCALE GENOMIC DNA]</scope>
    <source>
        <strain evidence="2">AATW-2023a</strain>
        <tissue evidence="2">Whole specimen</tissue>
    </source>
</reference>
<feature type="chain" id="PRO_5042890248" evidence="1">
    <location>
        <begin position="22"/>
        <end position="119"/>
    </location>
</feature>
<keyword evidence="3" id="KW-1185">Reference proteome</keyword>
<protein>
    <submittedName>
        <fullName evidence="2">Uncharacterized protein</fullName>
    </submittedName>
</protein>
<evidence type="ECO:0000313" key="2">
    <source>
        <dbReference type="EMBL" id="KAK6172564.1"/>
    </source>
</evidence>
<accession>A0AAN8JDQ0</accession>
<feature type="signal peptide" evidence="1">
    <location>
        <begin position="1"/>
        <end position="21"/>
    </location>
</feature>
<keyword evidence="1" id="KW-0732">Signal</keyword>